<comment type="subcellular location">
    <subcellularLocation>
        <location evidence="1">Cytoplasm</location>
        <location evidence="1">Cytoskeleton</location>
        <location evidence="1">Cilium axoneme</location>
    </subcellularLocation>
</comment>
<evidence type="ECO:0000313" key="10">
    <source>
        <dbReference type="Ensembl" id="ENSCCRP00015011520.1"/>
    </source>
</evidence>
<evidence type="ECO:0000256" key="9">
    <source>
        <dbReference type="ARBA" id="ARBA00023662"/>
    </source>
</evidence>
<keyword evidence="5" id="KW-0175">Coiled coil</keyword>
<evidence type="ECO:0000256" key="7">
    <source>
        <dbReference type="ARBA" id="ARBA00023273"/>
    </source>
</evidence>
<keyword evidence="6" id="KW-0206">Cytoskeleton</keyword>
<comment type="similarity">
    <text evidence="8">Belongs to the CFAP43 family.</text>
</comment>
<dbReference type="Ensembl" id="ENSCCRT00015011936.1">
    <property type="protein sequence ID" value="ENSCCRP00015011520.1"/>
    <property type="gene ID" value="ENSCCRG00015005374.1"/>
</dbReference>
<organism evidence="10 11">
    <name type="scientific">Cyprinus carpio</name>
    <name type="common">Common carp</name>
    <dbReference type="NCBI Taxonomy" id="7962"/>
    <lineage>
        <taxon>Eukaryota</taxon>
        <taxon>Metazoa</taxon>
        <taxon>Chordata</taxon>
        <taxon>Craniata</taxon>
        <taxon>Vertebrata</taxon>
        <taxon>Euteleostomi</taxon>
        <taxon>Actinopterygii</taxon>
        <taxon>Neopterygii</taxon>
        <taxon>Teleostei</taxon>
        <taxon>Ostariophysi</taxon>
        <taxon>Cypriniformes</taxon>
        <taxon>Cyprinidae</taxon>
        <taxon>Cyprininae</taxon>
        <taxon>Cyprinus</taxon>
    </lineage>
</organism>
<evidence type="ECO:0000256" key="8">
    <source>
        <dbReference type="ARBA" id="ARBA00023605"/>
    </source>
</evidence>
<evidence type="ECO:0000313" key="11">
    <source>
        <dbReference type="Proteomes" id="UP000694700"/>
    </source>
</evidence>
<dbReference type="SUPFAM" id="SSF50978">
    <property type="entry name" value="WD40 repeat-like"/>
    <property type="match status" value="1"/>
</dbReference>
<dbReference type="Pfam" id="PF25828">
    <property type="entry name" value="CC_Cfap43"/>
    <property type="match status" value="1"/>
</dbReference>
<keyword evidence="7" id="KW-0966">Cell projection</keyword>
<dbReference type="PANTHER" id="PTHR14885">
    <property type="entry name" value="CILIA- AND FLAGELLA-ASSOCIATED PROTEIN 43-RELATED"/>
    <property type="match status" value="1"/>
</dbReference>
<name>A0A8C1SUK1_CYPCA</name>
<evidence type="ECO:0000256" key="3">
    <source>
        <dbReference type="ARBA" id="ARBA00022574"/>
    </source>
</evidence>
<dbReference type="AlphaFoldDB" id="A0A8C1SUK1"/>
<evidence type="ECO:0000256" key="6">
    <source>
        <dbReference type="ARBA" id="ARBA00023212"/>
    </source>
</evidence>
<dbReference type="InterPro" id="IPR015943">
    <property type="entry name" value="WD40/YVTN_repeat-like_dom_sf"/>
</dbReference>
<accession>A0A8C1SUK1</accession>
<keyword evidence="3" id="KW-0853">WD repeat</keyword>
<dbReference type="PANTHER" id="PTHR14885:SF1">
    <property type="entry name" value="CILIA- AND FLAGELLA-ASSOCIATED PROTEIN 43"/>
    <property type="match status" value="1"/>
</dbReference>
<dbReference type="InterPro" id="IPR036322">
    <property type="entry name" value="WD40_repeat_dom_sf"/>
</dbReference>
<proteinExistence type="inferred from homology"/>
<evidence type="ECO:0000256" key="1">
    <source>
        <dbReference type="ARBA" id="ARBA00004430"/>
    </source>
</evidence>
<reference evidence="10" key="1">
    <citation type="submission" date="2025-08" db="UniProtKB">
        <authorList>
            <consortium name="Ensembl"/>
        </authorList>
    </citation>
    <scope>IDENTIFICATION</scope>
</reference>
<keyword evidence="4" id="KW-0677">Repeat</keyword>
<dbReference type="Proteomes" id="UP000694700">
    <property type="component" value="Unplaced"/>
</dbReference>
<evidence type="ECO:0000256" key="4">
    <source>
        <dbReference type="ARBA" id="ARBA00022737"/>
    </source>
</evidence>
<protein>
    <recommendedName>
        <fullName evidence="9">Cilia- and flagella-associated protein 43</fullName>
    </recommendedName>
</protein>
<dbReference type="GO" id="GO:0005930">
    <property type="term" value="C:axoneme"/>
    <property type="evidence" value="ECO:0007669"/>
    <property type="project" value="UniProtKB-SubCell"/>
</dbReference>
<keyword evidence="2" id="KW-0963">Cytoplasm</keyword>
<evidence type="ECO:0000256" key="5">
    <source>
        <dbReference type="ARBA" id="ARBA00023054"/>
    </source>
</evidence>
<sequence>METKSRKTLQSPGSGIGAFTASGHRRCLAFSDLKLNPSIFVYNYPELEQICKLKGENWESGILLCSHPLLGEDVTALVFNPMNWCQIAAVNLSSLTIWNVEKCDNYHLMNAIDLPAADGSVIECEANLSCTLSRKLTHLGPQMPISAIAGLSGDRADDFVPLKQIKPKLCSSALCWSTSSDLYVGSKEGFLLCVNPDTLLVSVLYKPQTELNPTGKLILDTHQIRTFQDFMSIAASSICFSPDGETLLIVSNTVSVNKFALLKSVLFGMTLLQVTSMACCPIAQYVVVGTATGDVLFVEMTTKQKPRLVHRVHLYRVPVDHLVFDQGGNFLITGASDSRMFVLNARPSKGFEIIGWIEAPGAIVNLSTQYHTESKQVKVLVLCSKTEREINEGNVLLTHNVVPLPDSSGCVDVYGCLCKDVLHSCLYEIPHALCSCVLAINKIFGYCQQRKVLQSFRIPEVEAGGHLLSPAFLQLSPHQTWLATVGRDGLLRISEISTMVLLLKPISTSSSMFMSTGKNIKVLRDTVRERIFHSLILLFPYIHTFEVKRLLLIVSGSFQIKAMMQENESLPDMEKLGHQEFNLDVEEQQRMQLEGKQEVTRVRKEIEMENLAKCYQREILKKECWDSMQVKGKAIKAFHSENEVKNYPMKERTEKELEELQRTETMRQIEQESSQVCVQCVTKTIMSQLLKQIPP</sequence>
<evidence type="ECO:0000256" key="2">
    <source>
        <dbReference type="ARBA" id="ARBA00022490"/>
    </source>
</evidence>
<dbReference type="GO" id="GO:0007288">
    <property type="term" value="P:sperm axoneme assembly"/>
    <property type="evidence" value="ECO:0007669"/>
    <property type="project" value="TreeGrafter"/>
</dbReference>
<dbReference type="Gene3D" id="2.130.10.10">
    <property type="entry name" value="YVTN repeat-like/Quinoprotein amine dehydrogenase"/>
    <property type="match status" value="2"/>
</dbReference>
<dbReference type="InterPro" id="IPR001680">
    <property type="entry name" value="WD40_rpt"/>
</dbReference>
<dbReference type="SMART" id="SM00320">
    <property type="entry name" value="WD40"/>
    <property type="match status" value="5"/>
</dbReference>